<keyword evidence="5" id="KW-0539">Nucleus</keyword>
<keyword evidence="9" id="KW-1185">Reference proteome</keyword>
<dbReference type="eggNOG" id="ENOG502S258">
    <property type="taxonomic scope" value="Eukaryota"/>
</dbReference>
<keyword evidence="3" id="KW-0238">DNA-binding</keyword>
<dbReference type="SMART" id="SM00380">
    <property type="entry name" value="AP2"/>
    <property type="match status" value="1"/>
</dbReference>
<dbReference type="PRINTS" id="PR00367">
    <property type="entry name" value="ETHRSPELEMNT"/>
</dbReference>
<evidence type="ECO:0000256" key="2">
    <source>
        <dbReference type="ARBA" id="ARBA00023015"/>
    </source>
</evidence>
<dbReference type="KEGG" id="cmo:103495234"/>
<comment type="subcellular location">
    <subcellularLocation>
        <location evidence="1">Nucleus</location>
    </subcellularLocation>
</comment>
<dbReference type="SUPFAM" id="SSF54171">
    <property type="entry name" value="DNA-binding domain"/>
    <property type="match status" value="1"/>
</dbReference>
<organism evidence="9 10">
    <name type="scientific">Cucumis melo</name>
    <name type="common">Muskmelon</name>
    <dbReference type="NCBI Taxonomy" id="3656"/>
    <lineage>
        <taxon>Eukaryota</taxon>
        <taxon>Viridiplantae</taxon>
        <taxon>Streptophyta</taxon>
        <taxon>Embryophyta</taxon>
        <taxon>Tracheophyta</taxon>
        <taxon>Spermatophyta</taxon>
        <taxon>Magnoliopsida</taxon>
        <taxon>eudicotyledons</taxon>
        <taxon>Gunneridae</taxon>
        <taxon>Pentapetalae</taxon>
        <taxon>rosids</taxon>
        <taxon>fabids</taxon>
        <taxon>Cucurbitales</taxon>
        <taxon>Cucurbitaceae</taxon>
        <taxon>Benincaseae</taxon>
        <taxon>Cucumis</taxon>
    </lineage>
</organism>
<comment type="similarity">
    <text evidence="6">Belongs to the AP2/ERF transcription factor family. ERF subfamily.</text>
</comment>
<reference evidence="9" key="1">
    <citation type="submission" date="2025-05" db="UniProtKB">
        <authorList>
            <consortium name="RefSeq"/>
        </authorList>
    </citation>
    <scope>NUCLEOTIDE SEQUENCE [LARGE SCALE GENOMIC DNA]</scope>
</reference>
<dbReference type="Proteomes" id="UP001652600">
    <property type="component" value="Chromosome 1"/>
</dbReference>
<evidence type="ECO:0000256" key="4">
    <source>
        <dbReference type="ARBA" id="ARBA00023163"/>
    </source>
</evidence>
<dbReference type="GO" id="GO:0003677">
    <property type="term" value="F:DNA binding"/>
    <property type="evidence" value="ECO:0007669"/>
    <property type="project" value="UniProtKB-KW"/>
</dbReference>
<reference evidence="10" key="2">
    <citation type="submission" date="2025-08" db="UniProtKB">
        <authorList>
            <consortium name="RefSeq"/>
        </authorList>
    </citation>
    <scope>IDENTIFICATION</scope>
    <source>
        <tissue evidence="10">Stem</tissue>
    </source>
</reference>
<evidence type="ECO:0000256" key="6">
    <source>
        <dbReference type="ARBA" id="ARBA00024343"/>
    </source>
</evidence>
<evidence type="ECO:0000313" key="9">
    <source>
        <dbReference type="Proteomes" id="UP001652600"/>
    </source>
</evidence>
<feature type="domain" description="AP2/ERF" evidence="8">
    <location>
        <begin position="117"/>
        <end position="174"/>
    </location>
</feature>
<dbReference type="GeneID" id="103495234"/>
<dbReference type="CDD" id="cd00018">
    <property type="entry name" value="AP2"/>
    <property type="match status" value="1"/>
</dbReference>
<dbReference type="InParanoid" id="A0A1S3BZ96"/>
<protein>
    <submittedName>
        <fullName evidence="10">Ethylene-responsive transcription factor ERF109-like</fullName>
    </submittedName>
</protein>
<feature type="compositionally biased region" description="Low complexity" evidence="7">
    <location>
        <begin position="187"/>
        <end position="205"/>
    </location>
</feature>
<dbReference type="RefSeq" id="XP_008454945.2">
    <property type="nucleotide sequence ID" value="XM_008456723.3"/>
</dbReference>
<dbReference type="PANTHER" id="PTHR31190">
    <property type="entry name" value="DNA-BINDING DOMAIN"/>
    <property type="match status" value="1"/>
</dbReference>
<dbReference type="Pfam" id="PF00847">
    <property type="entry name" value="AP2"/>
    <property type="match status" value="1"/>
</dbReference>
<sequence length="265" mass="29108">MLMASSPPFRRITEEQELSVIVDALTQVVSGASSSTLSFHHDHFLRLLFPPTTNTINPTPPFSSSSEFDTCPLCKINGCLGCHFFSAPDSTTTTTAATPAANNNNNPGRRVKRLKKNYRGVRQRPWGKWAAEIRDPKRAARVWLGTFNTAEDAARAYDEAAIKFRGPRAKLNFPFPDYSLSTLIGHSSPPAASTTTSASTSLTPASAPPPPPPPVLPRTTTTSSSMKIEVTQNDFLFPEIFNNNEDEDGDIQRYLFDFANQSRSL</sequence>
<dbReference type="InterPro" id="IPR016177">
    <property type="entry name" value="DNA-bd_dom_sf"/>
</dbReference>
<dbReference type="Gene3D" id="3.30.730.10">
    <property type="entry name" value="AP2/ERF domain"/>
    <property type="match status" value="1"/>
</dbReference>
<evidence type="ECO:0000256" key="1">
    <source>
        <dbReference type="ARBA" id="ARBA00004123"/>
    </source>
</evidence>
<gene>
    <name evidence="10" type="primary">LOC103495234</name>
</gene>
<dbReference type="InterPro" id="IPR001471">
    <property type="entry name" value="AP2/ERF_dom"/>
</dbReference>
<feature type="compositionally biased region" description="Pro residues" evidence="7">
    <location>
        <begin position="206"/>
        <end position="216"/>
    </location>
</feature>
<dbReference type="InterPro" id="IPR036955">
    <property type="entry name" value="AP2/ERF_dom_sf"/>
</dbReference>
<evidence type="ECO:0000313" key="10">
    <source>
        <dbReference type="RefSeq" id="XP_008454945.2"/>
    </source>
</evidence>
<keyword evidence="4" id="KW-0804">Transcription</keyword>
<name>A0A1S3BZ96_CUCME</name>
<dbReference type="GO" id="GO:0009873">
    <property type="term" value="P:ethylene-activated signaling pathway"/>
    <property type="evidence" value="ECO:0007669"/>
    <property type="project" value="InterPro"/>
</dbReference>
<dbReference type="InterPro" id="IPR044808">
    <property type="entry name" value="ERF_plant"/>
</dbReference>
<dbReference type="PANTHER" id="PTHR31190:SF181">
    <property type="entry name" value="OS02G0764700 PROTEIN"/>
    <property type="match status" value="1"/>
</dbReference>
<proteinExistence type="inferred from homology"/>
<dbReference type="GO" id="GO:0005634">
    <property type="term" value="C:nucleus"/>
    <property type="evidence" value="ECO:0007669"/>
    <property type="project" value="UniProtKB-SubCell"/>
</dbReference>
<dbReference type="GO" id="GO:0003700">
    <property type="term" value="F:DNA-binding transcription factor activity"/>
    <property type="evidence" value="ECO:0007669"/>
    <property type="project" value="InterPro"/>
</dbReference>
<accession>A0A1S3BZ96</accession>
<evidence type="ECO:0000259" key="8">
    <source>
        <dbReference type="PROSITE" id="PS51032"/>
    </source>
</evidence>
<evidence type="ECO:0000256" key="7">
    <source>
        <dbReference type="SAM" id="MobiDB-lite"/>
    </source>
</evidence>
<dbReference type="AlphaFoldDB" id="A0A1S3BZ96"/>
<evidence type="ECO:0000256" key="5">
    <source>
        <dbReference type="ARBA" id="ARBA00023242"/>
    </source>
</evidence>
<feature type="region of interest" description="Disordered" evidence="7">
    <location>
        <begin position="187"/>
        <end position="223"/>
    </location>
</feature>
<dbReference type="PROSITE" id="PS51032">
    <property type="entry name" value="AP2_ERF"/>
    <property type="match status" value="1"/>
</dbReference>
<evidence type="ECO:0000256" key="3">
    <source>
        <dbReference type="ARBA" id="ARBA00023125"/>
    </source>
</evidence>
<keyword evidence="2" id="KW-0805">Transcription regulation</keyword>